<dbReference type="OrthoDB" id="188713at2759"/>
<protein>
    <submittedName>
        <fullName evidence="4">Thrombospondin-type laminin G domain and EAR repeat-containing protein</fullName>
    </submittedName>
</protein>
<comment type="caution">
    <text evidence="4">The sequence shown here is derived from an EMBL/GenBank/DDBJ whole genome shotgun (WGS) entry which is preliminary data.</text>
</comment>
<accession>A0A226F0B5</accession>
<evidence type="ECO:0000313" key="5">
    <source>
        <dbReference type="Proteomes" id="UP000198287"/>
    </source>
</evidence>
<reference evidence="4 5" key="1">
    <citation type="submission" date="2015-12" db="EMBL/GenBank/DDBJ databases">
        <title>The genome of Folsomia candida.</title>
        <authorList>
            <person name="Faddeeva A."/>
            <person name="Derks M.F."/>
            <person name="Anvar Y."/>
            <person name="Smit S."/>
            <person name="Van Straalen N."/>
            <person name="Roelofs D."/>
        </authorList>
    </citation>
    <scope>NUCLEOTIDE SEQUENCE [LARGE SCALE GENOMIC DNA]</scope>
    <source>
        <strain evidence="4 5">VU population</strain>
        <tissue evidence="4">Whole body</tissue>
    </source>
</reference>
<dbReference type="PANTHER" id="PTHR15261:SF4">
    <property type="entry name" value="THROMBOSPONDIN-TYPE LAMININ G DOMAIN AND EAR REPEAT-CONTAINING PROTEIN"/>
    <property type="match status" value="1"/>
</dbReference>
<dbReference type="EMBL" id="LNIX01000001">
    <property type="protein sequence ID" value="OXA62840.1"/>
    <property type="molecule type" value="Genomic_DNA"/>
</dbReference>
<dbReference type="PANTHER" id="PTHR15261">
    <property type="entry name" value="THROMBOSPONDIN-TYPE LAMININ G DOMAIN AND EAR REPEAT-CONTAINING"/>
    <property type="match status" value="1"/>
</dbReference>
<dbReference type="GO" id="GO:0007165">
    <property type="term" value="P:signal transduction"/>
    <property type="evidence" value="ECO:0007669"/>
    <property type="project" value="TreeGrafter"/>
</dbReference>
<dbReference type="OMA" id="FIYSPIN"/>
<evidence type="ECO:0000256" key="2">
    <source>
        <dbReference type="ARBA" id="ARBA00022737"/>
    </source>
</evidence>
<dbReference type="InterPro" id="IPR009039">
    <property type="entry name" value="EAR"/>
</dbReference>
<sequence length="2147" mass="234616">MSWRKQFVFLVLLPLILISQAGVATKDDLPLKLDQIRSAVRARLQLYRDDIATAILGHAPQRRSKRATITADNPLSSLPRTRRKINILKPDEGAWLANSWRQNPQFFDSIATLDIYPFKLHNQTFLASLTLDEVSKDPVLLLHRLKGLEESPVELARATIPGANSLQVVEIDGSAYILPLVPSSTLSSGSPLLRLDLLRRELVQVQIIPTPGAVTSIFWRGSGDEGANGVWLGVAPAQGVSRVDLYRWQGGYFDAVATVQASNPEAITHFTLLNNHFLGVANYMDQTGSTTIHSELFKYVHRDGSWTSFQRIRTFGAKDIKHFQFKADDGRMEHFLAVANHCVRDEAGVADYHVKSLIMKWGQHRFIPFKSFWTRGALQFLPFMWEDKFVLVLLEMDRLRLFQYNGWSFVQVKHIDLAPTAGLRHLHAFPSQPAFSLSSPLTSSLQGGFWALSFTHKNDHSALGEGLEKWCVGARKRLLEVDMANLARLVHSAPKVHDADVRLNNGSLTFKGRLNAKSVTTTTVTVRGVLLDDVLATKLASLEGDLDRQAVPQLADRVSNAVHRHHSATIGGSVTFSNVEYTSPSLSTDRASLGIWNGVDVAKVVGGLLLTHVPTSLNSLTGPELQFIGEREYENALDVTSLNGAPLTDYALKKTDPNTNAATFVRRVTFRGELELGGVSIVDTGLFAGVDFARANFILATGNQTFNSVVKVVGESSTTHLYTKYLNGKNISYYFDDAVSLEGNDVITANHVWNNVSVDRVQLNTVNGVDMQRLMSDAIRTRGKESQRMKGLTRFRHLDTPLVTLEQELVNGRHNLKKDFVSVVEGNYTFGEIVLSKGGSVEQMRIISKLGNLDPGENSDFGLLLKNSDSVQKVRSKNLGGIHFGHDVTAENLFAGVDIAKWSPNLRIKLRTNTLSRKVNIHGTLTTPTTKVTKSLAHNTSGLSSPHKELLPLLSYAAEKNGTKLPGSCLLTFDSLKVDGDTGQVREVNGLKPGDWLLRNATKVTLTGTKVFLGDVILDGDVSVKSLHGKIGGEDILSILPDLMLHGANQTVHGPTIFTEMLLAGRVDCPSTSLAGVPFATLLTRKGDQLITTPTSFDSLVGVRESLNVSTDLVFHSLDGRDFGGDVADTLRTFSPSPAGQVVQGEFAFDAGLTVTQLLLQQHKTKEVLVNEVDLHELLTSLVRRDRKTPLEFHASSTSTPSQLQFLSGLTVSALSLTNNSTLDQMPASDWGKSWLLSSSNQTIVTMVHAMDGILVDGAENDGGGVWTTNGKVGDVDVVSLARNTLRRDEGGHLRRAHLSGGGSIESVVMGREGTLNGARVDTDLVVRSKPNRITGSKTFSASNPFHISGNLDTRLLSGADVSSALRFLYDPSSASFAPHKLKIVGNLALNREPEARRSVNGQDWSTLLKSVWFKNVPAKLRHKVSFGRVVFSGGARLQNGSTTLSGIRLDHLQDRVASKTRSQVWTGKVVLAGPVTMNHLEVDEVTGSYPKLNGVSDLSHFLSSLLTNGTNQTVHANWKLDTFSVNNLVHKGGLNGANLDHDFVTLHGQNVMINSGSGGDVTLNSLTAHEIVLPHKTGINGVNLTAWRDQALKADTNIAFDRPLILDSITKGKHLRTKSGLVDGVPVANLLLKSTPQTIHGRFTLTNGDLFAPRGIHLKSGPLNEHELKDTLDTLLLKNGTGPAVVLGPVRFTSPVSAVHLTVGEGVSFQGQNLSDLLAHYYSGSVIPPALHFKSRASYDSLNTLTDNAIVFAGRRAAWVEYWKLTQIVEGAQFTYVKVLLTTTAPTLLLGSGGQIGSQTEWEFAVKEDLYRKVGMGSDVSIRVKGGNVSRVVELDGGMLAMAISAQRQISLSHVTRAVNYTDVFKGSGHSQVLILHRSEVTATWVLQSTIYGKDFGLLETIGECLFVSPTTSGGEIMCGSPLAQFQTLPLSYPTLVTSVDLGYKPVSSLLMILTWTTKREDGLIEVWRQPQPNSYFVKESCIPVFNAVSIDSGRGPNHHTFLAVASAPSPTKNYQGAVFLYRYDETTGEFEKTQTLLNVGWVLEVRFLLVGGASKELFLFALTRATYLNVIVFKFHGVSGWSREHDWTSPGAVGLETVSFSSTGLHRAQVILWGRNETRIYSALFKGLPHDEEEYDDDGESYQEL</sequence>
<name>A0A226F0B5_FOLCA</name>
<feature type="signal peptide" evidence="3">
    <location>
        <begin position="1"/>
        <end position="21"/>
    </location>
</feature>
<evidence type="ECO:0000256" key="3">
    <source>
        <dbReference type="SAM" id="SignalP"/>
    </source>
</evidence>
<feature type="chain" id="PRO_5013393611" evidence="3">
    <location>
        <begin position="22"/>
        <end position="2147"/>
    </location>
</feature>
<dbReference type="Proteomes" id="UP000198287">
    <property type="component" value="Unassembled WGS sequence"/>
</dbReference>
<proteinExistence type="predicted"/>
<keyword evidence="1 3" id="KW-0732">Signal</keyword>
<keyword evidence="5" id="KW-1185">Reference proteome</keyword>
<evidence type="ECO:0000256" key="1">
    <source>
        <dbReference type="ARBA" id="ARBA00022729"/>
    </source>
</evidence>
<dbReference type="PROSITE" id="PS50912">
    <property type="entry name" value="EAR"/>
    <property type="match status" value="1"/>
</dbReference>
<organism evidence="4 5">
    <name type="scientific">Folsomia candida</name>
    <name type="common">Springtail</name>
    <dbReference type="NCBI Taxonomy" id="158441"/>
    <lineage>
        <taxon>Eukaryota</taxon>
        <taxon>Metazoa</taxon>
        <taxon>Ecdysozoa</taxon>
        <taxon>Arthropoda</taxon>
        <taxon>Hexapoda</taxon>
        <taxon>Collembola</taxon>
        <taxon>Entomobryomorpha</taxon>
        <taxon>Isotomoidea</taxon>
        <taxon>Isotomidae</taxon>
        <taxon>Proisotominae</taxon>
        <taxon>Folsomia</taxon>
    </lineage>
</organism>
<keyword evidence="2" id="KW-0677">Repeat</keyword>
<evidence type="ECO:0000313" key="4">
    <source>
        <dbReference type="EMBL" id="OXA62840.1"/>
    </source>
</evidence>
<gene>
    <name evidence="4" type="ORF">Fcan01_04010</name>
</gene>